<dbReference type="EMBL" id="GBRH01196860">
    <property type="protein sequence ID" value="JAE01036.1"/>
    <property type="molecule type" value="Transcribed_RNA"/>
</dbReference>
<proteinExistence type="predicted"/>
<organism evidence="1">
    <name type="scientific">Arundo donax</name>
    <name type="common">Giant reed</name>
    <name type="synonym">Donax arundinaceus</name>
    <dbReference type="NCBI Taxonomy" id="35708"/>
    <lineage>
        <taxon>Eukaryota</taxon>
        <taxon>Viridiplantae</taxon>
        <taxon>Streptophyta</taxon>
        <taxon>Embryophyta</taxon>
        <taxon>Tracheophyta</taxon>
        <taxon>Spermatophyta</taxon>
        <taxon>Magnoliopsida</taxon>
        <taxon>Liliopsida</taxon>
        <taxon>Poales</taxon>
        <taxon>Poaceae</taxon>
        <taxon>PACMAD clade</taxon>
        <taxon>Arundinoideae</taxon>
        <taxon>Arundineae</taxon>
        <taxon>Arundo</taxon>
    </lineage>
</organism>
<sequence length="51" mass="5533">MKPLLSGCAQAWSVLPMARQISSSDHDLFAIVLCADGSIAHASELLEYWSI</sequence>
<name>A0A0A9ET27_ARUDO</name>
<reference evidence="1" key="2">
    <citation type="journal article" date="2015" name="Data Brief">
        <title>Shoot transcriptome of the giant reed, Arundo donax.</title>
        <authorList>
            <person name="Barrero R.A."/>
            <person name="Guerrero F.D."/>
            <person name="Moolhuijzen P."/>
            <person name="Goolsby J.A."/>
            <person name="Tidwell J."/>
            <person name="Bellgard S.E."/>
            <person name="Bellgard M.I."/>
        </authorList>
    </citation>
    <scope>NUCLEOTIDE SEQUENCE</scope>
    <source>
        <tissue evidence="1">Shoot tissue taken approximately 20 cm above the soil surface</tissue>
    </source>
</reference>
<evidence type="ECO:0000313" key="1">
    <source>
        <dbReference type="EMBL" id="JAE01036.1"/>
    </source>
</evidence>
<reference evidence="1" key="1">
    <citation type="submission" date="2014-09" db="EMBL/GenBank/DDBJ databases">
        <authorList>
            <person name="Magalhaes I.L.F."/>
            <person name="Oliveira U."/>
            <person name="Santos F.R."/>
            <person name="Vidigal T.H.D.A."/>
            <person name="Brescovit A.D."/>
            <person name="Santos A.J."/>
        </authorList>
    </citation>
    <scope>NUCLEOTIDE SEQUENCE</scope>
    <source>
        <tissue evidence="1">Shoot tissue taken approximately 20 cm above the soil surface</tissue>
    </source>
</reference>
<dbReference type="AlphaFoldDB" id="A0A0A9ET27"/>
<protein>
    <submittedName>
        <fullName evidence="1">Uncharacterized protein</fullName>
    </submittedName>
</protein>
<accession>A0A0A9ET27</accession>